<feature type="transmembrane region" description="Helical" evidence="1">
    <location>
        <begin position="102"/>
        <end position="123"/>
    </location>
</feature>
<sequence>MISTFPLMAIPLIVYNVLVFGVGVEGIPGWRAEVFSIQMVSGVIWSMTMSDLMIVIGLFFLFLEILKATRIGRLSIIDHLLSTVVLILYIVLFLLVPSAASSTFFILTLMALVDVMAGFSVSIRSATRDVSLGDGSGL</sequence>
<dbReference type="RefSeq" id="WP_377210770.1">
    <property type="nucleotide sequence ID" value="NZ_JBHTJV010000002.1"/>
</dbReference>
<feature type="transmembrane region" description="Helical" evidence="1">
    <location>
        <begin position="42"/>
        <end position="63"/>
    </location>
</feature>
<gene>
    <name evidence="2" type="ORF">ACFQ14_00680</name>
</gene>
<keyword evidence="3" id="KW-1185">Reference proteome</keyword>
<name>A0ABW3FD74_9HYPH</name>
<accession>A0ABW3FD74</accession>
<evidence type="ECO:0000313" key="2">
    <source>
        <dbReference type="EMBL" id="MFD0914915.1"/>
    </source>
</evidence>
<evidence type="ECO:0000256" key="1">
    <source>
        <dbReference type="SAM" id="Phobius"/>
    </source>
</evidence>
<keyword evidence="1" id="KW-1133">Transmembrane helix</keyword>
<keyword evidence="1" id="KW-0472">Membrane</keyword>
<evidence type="ECO:0008006" key="4">
    <source>
        <dbReference type="Google" id="ProtNLM"/>
    </source>
</evidence>
<comment type="caution">
    <text evidence="2">The sequence shown here is derived from an EMBL/GenBank/DDBJ whole genome shotgun (WGS) entry which is preliminary data.</text>
</comment>
<dbReference type="Proteomes" id="UP001597101">
    <property type="component" value="Unassembled WGS sequence"/>
</dbReference>
<organism evidence="2 3">
    <name type="scientific">Pseudahrensia aquimaris</name>
    <dbReference type="NCBI Taxonomy" id="744461"/>
    <lineage>
        <taxon>Bacteria</taxon>
        <taxon>Pseudomonadati</taxon>
        <taxon>Pseudomonadota</taxon>
        <taxon>Alphaproteobacteria</taxon>
        <taxon>Hyphomicrobiales</taxon>
        <taxon>Ahrensiaceae</taxon>
        <taxon>Pseudahrensia</taxon>
    </lineage>
</organism>
<protein>
    <recommendedName>
        <fullName evidence="4">Transmembrane protein</fullName>
    </recommendedName>
</protein>
<reference evidence="3" key="1">
    <citation type="journal article" date="2019" name="Int. J. Syst. Evol. Microbiol.">
        <title>The Global Catalogue of Microorganisms (GCM) 10K type strain sequencing project: providing services to taxonomists for standard genome sequencing and annotation.</title>
        <authorList>
            <consortium name="The Broad Institute Genomics Platform"/>
            <consortium name="The Broad Institute Genome Sequencing Center for Infectious Disease"/>
            <person name="Wu L."/>
            <person name="Ma J."/>
        </authorList>
    </citation>
    <scope>NUCLEOTIDE SEQUENCE [LARGE SCALE GENOMIC DNA]</scope>
    <source>
        <strain evidence="3">CCUG 60023</strain>
    </source>
</reference>
<feature type="transmembrane region" description="Helical" evidence="1">
    <location>
        <begin position="12"/>
        <end position="30"/>
    </location>
</feature>
<keyword evidence="1" id="KW-0812">Transmembrane</keyword>
<feature type="transmembrane region" description="Helical" evidence="1">
    <location>
        <begin position="75"/>
        <end position="96"/>
    </location>
</feature>
<evidence type="ECO:0000313" key="3">
    <source>
        <dbReference type="Proteomes" id="UP001597101"/>
    </source>
</evidence>
<proteinExistence type="predicted"/>
<dbReference type="EMBL" id="JBHTJV010000002">
    <property type="protein sequence ID" value="MFD0914915.1"/>
    <property type="molecule type" value="Genomic_DNA"/>
</dbReference>